<gene>
    <name evidence="3" type="ORF">SAMN05660836_00418</name>
</gene>
<dbReference type="CDD" id="cd17470">
    <property type="entry name" value="T3SS_Flik_C"/>
    <property type="match status" value="1"/>
</dbReference>
<proteinExistence type="predicted"/>
<dbReference type="EMBL" id="FOUU01000001">
    <property type="protein sequence ID" value="SFM47661.1"/>
    <property type="molecule type" value="Genomic_DNA"/>
</dbReference>
<feature type="region of interest" description="Disordered" evidence="1">
    <location>
        <begin position="1"/>
        <end position="33"/>
    </location>
</feature>
<dbReference type="STRING" id="39841.SAMN05660836_00418"/>
<feature type="compositionally biased region" description="Basic and acidic residues" evidence="1">
    <location>
        <begin position="467"/>
        <end position="482"/>
    </location>
</feature>
<evidence type="ECO:0000259" key="2">
    <source>
        <dbReference type="Pfam" id="PF02120"/>
    </source>
</evidence>
<evidence type="ECO:0000313" key="3">
    <source>
        <dbReference type="EMBL" id="SFM47661.1"/>
    </source>
</evidence>
<reference evidence="4" key="1">
    <citation type="submission" date="2016-10" db="EMBL/GenBank/DDBJ databases">
        <authorList>
            <person name="Varghese N."/>
            <person name="Submissions S."/>
        </authorList>
    </citation>
    <scope>NUCLEOTIDE SEQUENCE [LARGE SCALE GENOMIC DNA]</scope>
    <source>
        <strain evidence="4">DSM 9990</strain>
    </source>
</reference>
<name>A0A1I4R5Y0_9BACT</name>
<dbReference type="PANTHER" id="PTHR37533:SF2">
    <property type="entry name" value="FLAGELLAR HOOK-LENGTH CONTROL PROTEIN"/>
    <property type="match status" value="1"/>
</dbReference>
<feature type="domain" description="Flagellar hook-length control protein-like C-terminal" evidence="2">
    <location>
        <begin position="392"/>
        <end position="469"/>
    </location>
</feature>
<evidence type="ECO:0000313" key="4">
    <source>
        <dbReference type="Proteomes" id="UP000199611"/>
    </source>
</evidence>
<dbReference type="Gene3D" id="3.30.750.140">
    <property type="match status" value="1"/>
</dbReference>
<accession>A0A1I4R5Y0</accession>
<dbReference type="InterPro" id="IPR052563">
    <property type="entry name" value="FliK"/>
</dbReference>
<organism evidence="3 4">
    <name type="scientific">Thermodesulforhabdus norvegica</name>
    <dbReference type="NCBI Taxonomy" id="39841"/>
    <lineage>
        <taxon>Bacteria</taxon>
        <taxon>Pseudomonadati</taxon>
        <taxon>Thermodesulfobacteriota</taxon>
        <taxon>Syntrophobacteria</taxon>
        <taxon>Syntrophobacterales</taxon>
        <taxon>Thermodesulforhabdaceae</taxon>
        <taxon>Thermodesulforhabdus</taxon>
    </lineage>
</organism>
<dbReference type="Proteomes" id="UP000199611">
    <property type="component" value="Unassembled WGS sequence"/>
</dbReference>
<dbReference type="InterPro" id="IPR021136">
    <property type="entry name" value="Flagellar_hook_control-like_C"/>
</dbReference>
<dbReference type="PANTHER" id="PTHR37533">
    <property type="entry name" value="FLAGELLAR HOOK-LENGTH CONTROL PROTEIN"/>
    <property type="match status" value="1"/>
</dbReference>
<dbReference type="InterPro" id="IPR038610">
    <property type="entry name" value="FliK-like_C_sf"/>
</dbReference>
<protein>
    <submittedName>
        <fullName evidence="3">Hook-length control protein FliK</fullName>
    </submittedName>
</protein>
<dbReference type="AlphaFoldDB" id="A0A1I4R5Y0"/>
<feature type="region of interest" description="Disordered" evidence="1">
    <location>
        <begin position="467"/>
        <end position="491"/>
    </location>
</feature>
<keyword evidence="4" id="KW-1185">Reference proteome</keyword>
<sequence length="517" mass="56529">MLVKAVDGSPVLSEGTGRLVISGSKRKNGTGDESLFLDEVRSYRERREKVDSGELPRAEEKSDDGKSEKDEEDLVEKVVNDLGLAYYFVPIEEKSLNSPEETLLSDDDSGSGSVEDLLDKFFLDAKNVEQLLAKFGIPSDVIETLHSMTNESNQVSLQSFLSLIKSVTDLEKNGLKLTALPGTTINELLNPIGYNNDRGFVISFDGNKTFSFSELGEILSNVAEKASESRENNLITLDAKYLKASSGGKDQLVAQYLNQNSDIVTSTNSTRQNFLMGSDIYSSDDLTSSASESGPLNLRNVRDINSVRENLNLSIARHSSVSRVDGTLGSNLNNNGGFNGNMGHNDQAMLGFTGYEGTLSLSGGMTNPETPVSSFTTFSTHSWVSQMSSYLQRMVVEGRNQLVLQLEPPELGQILIRLRAEGNRITTHISASNDSVRDMMQQSQYLLERYLQEQGLVLDGFSVDVHSGDDKEGTAEKADREIFSGSRGNGSMTVDKGVKPNLLSGKKWHSGSVYLFA</sequence>
<dbReference type="OrthoDB" id="5468982at2"/>
<dbReference type="Pfam" id="PF02120">
    <property type="entry name" value="Flg_hook"/>
    <property type="match status" value="1"/>
</dbReference>
<feature type="region of interest" description="Disordered" evidence="1">
    <location>
        <begin position="45"/>
        <end position="73"/>
    </location>
</feature>
<evidence type="ECO:0000256" key="1">
    <source>
        <dbReference type="SAM" id="MobiDB-lite"/>
    </source>
</evidence>